<reference evidence="4 5" key="1">
    <citation type="journal article" date="2016" name="Nat. Commun.">
        <title>Thousands of microbial genomes shed light on interconnected biogeochemical processes in an aquifer system.</title>
        <authorList>
            <person name="Anantharaman K."/>
            <person name="Brown C.T."/>
            <person name="Hug L.A."/>
            <person name="Sharon I."/>
            <person name="Castelle C.J."/>
            <person name="Probst A.J."/>
            <person name="Thomas B.C."/>
            <person name="Singh A."/>
            <person name="Wilkins M.J."/>
            <person name="Karaoz U."/>
            <person name="Brodie E.L."/>
            <person name="Williams K.H."/>
            <person name="Hubbard S.S."/>
            <person name="Banfield J.F."/>
        </authorList>
    </citation>
    <scope>NUCLEOTIDE SEQUENCE [LARGE SCALE GENOMIC DNA]</scope>
</reference>
<dbReference type="PANTHER" id="PTHR20982">
    <property type="entry name" value="RIBOSOME RECYCLING FACTOR"/>
    <property type="match status" value="1"/>
</dbReference>
<sequence length="183" mass="21151">MYNQFTKRSQEIITYTIEELRHIRTGKANATLVEDIEVSAYNGQASLKLRELASIAIEGPSMILIEPFDPSIIQDIEKAIRLSPLSLSPSVDGKIVRITTPPLTEEQRIKYVKLSNEKIEEGKIQLRIARDEIRKKIRSLLDDKSISEDDKFRSEKQIDKIAKDYTDKLEDLKKRKYEEIMTV</sequence>
<keyword evidence="2" id="KW-0648">Protein biosynthesis</keyword>
<dbReference type="Gene3D" id="3.30.1360.40">
    <property type="match status" value="1"/>
</dbReference>
<evidence type="ECO:0000313" key="5">
    <source>
        <dbReference type="Proteomes" id="UP000177159"/>
    </source>
</evidence>
<dbReference type="SUPFAM" id="SSF55194">
    <property type="entry name" value="Ribosome recycling factor, RRF"/>
    <property type="match status" value="1"/>
</dbReference>
<dbReference type="PANTHER" id="PTHR20982:SF3">
    <property type="entry name" value="MITOCHONDRIAL RIBOSOME RECYCLING FACTOR PSEUDO 1"/>
    <property type="match status" value="1"/>
</dbReference>
<dbReference type="InterPro" id="IPR036191">
    <property type="entry name" value="RRF_sf"/>
</dbReference>
<dbReference type="GO" id="GO:0006412">
    <property type="term" value="P:translation"/>
    <property type="evidence" value="ECO:0007669"/>
    <property type="project" value="UniProtKB-KW"/>
</dbReference>
<comment type="similarity">
    <text evidence="1">Belongs to the RRF family.</text>
</comment>
<evidence type="ECO:0000256" key="1">
    <source>
        <dbReference type="ARBA" id="ARBA00005912"/>
    </source>
</evidence>
<evidence type="ECO:0000256" key="2">
    <source>
        <dbReference type="ARBA" id="ARBA00022917"/>
    </source>
</evidence>
<dbReference type="InterPro" id="IPR023584">
    <property type="entry name" value="Ribosome_recyc_fac_dom"/>
</dbReference>
<accession>A0A1F7GWV3</accession>
<gene>
    <name evidence="4" type="ORF">A3C24_03770</name>
</gene>
<evidence type="ECO:0000313" key="4">
    <source>
        <dbReference type="EMBL" id="OGK22962.1"/>
    </source>
</evidence>
<feature type="domain" description="Ribosome recycling factor" evidence="3">
    <location>
        <begin position="18"/>
        <end position="181"/>
    </location>
</feature>
<name>A0A1F7GWV3_9BACT</name>
<dbReference type="GO" id="GO:0043023">
    <property type="term" value="F:ribosomal large subunit binding"/>
    <property type="evidence" value="ECO:0007669"/>
    <property type="project" value="TreeGrafter"/>
</dbReference>
<evidence type="ECO:0000259" key="3">
    <source>
        <dbReference type="Pfam" id="PF01765"/>
    </source>
</evidence>
<dbReference type="EMBL" id="MFZM01000030">
    <property type="protein sequence ID" value="OGK22962.1"/>
    <property type="molecule type" value="Genomic_DNA"/>
</dbReference>
<dbReference type="Gene3D" id="1.10.132.20">
    <property type="entry name" value="Ribosome-recycling factor"/>
    <property type="match status" value="1"/>
</dbReference>
<protein>
    <recommendedName>
        <fullName evidence="3">Ribosome recycling factor domain-containing protein</fullName>
    </recommendedName>
</protein>
<dbReference type="Proteomes" id="UP000177159">
    <property type="component" value="Unassembled WGS sequence"/>
</dbReference>
<dbReference type="FunFam" id="3.30.1360.40:FF:000001">
    <property type="entry name" value="Ribosome-recycling factor"/>
    <property type="match status" value="1"/>
</dbReference>
<organism evidence="4 5">
    <name type="scientific">Candidatus Roizmanbacteria bacterium RIFCSPHIGHO2_02_FULL_37_24</name>
    <dbReference type="NCBI Taxonomy" id="1802037"/>
    <lineage>
        <taxon>Bacteria</taxon>
        <taxon>Candidatus Roizmaniibacteriota</taxon>
    </lineage>
</organism>
<dbReference type="Pfam" id="PF01765">
    <property type="entry name" value="RRF"/>
    <property type="match status" value="1"/>
</dbReference>
<dbReference type="AlphaFoldDB" id="A0A1F7GWV3"/>
<proteinExistence type="inferred from homology"/>
<dbReference type="InterPro" id="IPR002661">
    <property type="entry name" value="Ribosome_recyc_fac"/>
</dbReference>
<comment type="caution">
    <text evidence="4">The sequence shown here is derived from an EMBL/GenBank/DDBJ whole genome shotgun (WGS) entry which is preliminary data.</text>
</comment>